<keyword evidence="5" id="KW-0067">ATP-binding</keyword>
<feature type="region of interest" description="Disordered" evidence="6">
    <location>
        <begin position="1176"/>
        <end position="1214"/>
    </location>
</feature>
<dbReference type="InterPro" id="IPR011009">
    <property type="entry name" value="Kinase-like_dom_sf"/>
</dbReference>
<comment type="caution">
    <text evidence="8">The sequence shown here is derived from an EMBL/GenBank/DDBJ whole genome shotgun (WGS) entry which is preliminary data.</text>
</comment>
<dbReference type="GO" id="GO:0005634">
    <property type="term" value="C:nucleus"/>
    <property type="evidence" value="ECO:0007669"/>
    <property type="project" value="TreeGrafter"/>
</dbReference>
<reference evidence="8" key="2">
    <citation type="submission" date="2023-03" db="EMBL/GenBank/DDBJ databases">
        <authorList>
            <person name="Inwood S.N."/>
            <person name="Skelly J.G."/>
            <person name="Guhlin J."/>
            <person name="Harrop T.W.R."/>
            <person name="Goldson S.G."/>
            <person name="Dearden P.K."/>
        </authorList>
    </citation>
    <scope>NUCLEOTIDE SEQUENCE</scope>
    <source>
        <strain evidence="8">Lincoln</strain>
        <tissue evidence="8">Whole body</tissue>
    </source>
</reference>
<dbReference type="SMART" id="SM00220">
    <property type="entry name" value="S_TKc"/>
    <property type="match status" value="1"/>
</dbReference>
<dbReference type="GO" id="GO:0035556">
    <property type="term" value="P:intracellular signal transduction"/>
    <property type="evidence" value="ECO:0007669"/>
    <property type="project" value="TreeGrafter"/>
</dbReference>
<keyword evidence="2" id="KW-0808">Transferase</keyword>
<keyword evidence="9" id="KW-1185">Reference proteome</keyword>
<evidence type="ECO:0000259" key="7">
    <source>
        <dbReference type="PROSITE" id="PS50011"/>
    </source>
</evidence>
<gene>
    <name evidence="8" type="ORF">PV327_009025</name>
</gene>
<proteinExistence type="predicted"/>
<name>A0AA39FSX3_MICHY</name>
<organism evidence="8 9">
    <name type="scientific">Microctonus hyperodae</name>
    <name type="common">Parasitoid wasp</name>
    <dbReference type="NCBI Taxonomy" id="165561"/>
    <lineage>
        <taxon>Eukaryota</taxon>
        <taxon>Metazoa</taxon>
        <taxon>Ecdysozoa</taxon>
        <taxon>Arthropoda</taxon>
        <taxon>Hexapoda</taxon>
        <taxon>Insecta</taxon>
        <taxon>Pterygota</taxon>
        <taxon>Neoptera</taxon>
        <taxon>Endopterygota</taxon>
        <taxon>Hymenoptera</taxon>
        <taxon>Apocrita</taxon>
        <taxon>Ichneumonoidea</taxon>
        <taxon>Braconidae</taxon>
        <taxon>Euphorinae</taxon>
        <taxon>Microctonus</taxon>
    </lineage>
</organism>
<feature type="compositionally biased region" description="Basic and acidic residues" evidence="6">
    <location>
        <begin position="723"/>
        <end position="736"/>
    </location>
</feature>
<dbReference type="InterPro" id="IPR008271">
    <property type="entry name" value="Ser/Thr_kinase_AS"/>
</dbReference>
<evidence type="ECO:0000256" key="1">
    <source>
        <dbReference type="ARBA" id="ARBA00022527"/>
    </source>
</evidence>
<keyword evidence="3" id="KW-0547">Nucleotide-binding</keyword>
<dbReference type="PANTHER" id="PTHR24342:SF12">
    <property type="entry name" value="DEATH-ASSOCIATED PROTEIN KINASE RELATED"/>
    <property type="match status" value="1"/>
</dbReference>
<evidence type="ECO:0000256" key="4">
    <source>
        <dbReference type="ARBA" id="ARBA00022777"/>
    </source>
</evidence>
<feature type="compositionally biased region" description="Low complexity" evidence="6">
    <location>
        <begin position="1047"/>
        <end position="1056"/>
    </location>
</feature>
<feature type="region of interest" description="Disordered" evidence="6">
    <location>
        <begin position="1030"/>
        <end position="1056"/>
    </location>
</feature>
<dbReference type="GO" id="GO:0004674">
    <property type="term" value="F:protein serine/threonine kinase activity"/>
    <property type="evidence" value="ECO:0007669"/>
    <property type="project" value="UniProtKB-KW"/>
</dbReference>
<dbReference type="Gene3D" id="3.30.200.20">
    <property type="entry name" value="Phosphorylase Kinase, domain 1"/>
    <property type="match status" value="1"/>
</dbReference>
<dbReference type="PROSITE" id="PS00108">
    <property type="entry name" value="PROTEIN_KINASE_ST"/>
    <property type="match status" value="1"/>
</dbReference>
<dbReference type="Proteomes" id="UP001168972">
    <property type="component" value="Unassembled WGS sequence"/>
</dbReference>
<dbReference type="AlphaFoldDB" id="A0AA39FSX3"/>
<evidence type="ECO:0000313" key="8">
    <source>
        <dbReference type="EMBL" id="KAK0175262.1"/>
    </source>
</evidence>
<sequence>MIYQSTHQAPTMSSTHKASARLQQRKLQSTASKLLTSRSRTNSDIDNKPVERFRGRCRVQWSEKHVKEGLVLVQETQLARVVKTGPISEHYEIDSKPFASGQWAKVYRCRSISTGILYAAKYSSRTRFNTDCSAELRHEIALLSLCSQSPRVVRLHDVYETPKEIILVMEYAPGGDLQTLIDGDLVPLEGDVVHFVKQLVEGLAYLHERNIAHLDIKPQNLVMMGSFPECDVKLCDFEISRVVLEGTEVREILGTPDYVAPEILHYEPITLAADMWSLGVTTYVLLTGFSPFGGETDQETFQNISLGEVDFPEELFEDVSTQAKDFVAKLLVLDPSARMTAKQCLRHDWLHDAPTQASPHLRRYLSKSREVLLERVVSRENLRRATLINQTTSQANLTESKAQICGLVGGLSQSEMCLNYSLTDSRSSLTNSDCYMSPANSQSSLNSSQTSIATSQASLVTSQSYLLNKEQTQGLLNRAQSRSQAHLNHITRRGLLSRMRSLSQIQSQACLISEKLTRQREQLNSMFGSKSQGKLYGLKCLSKSQGVLDIYRSLESIRNIKKIKRKDRAITDELLPIFQQFDNKIIVNSGGIERSESAGQVMIGGSLESGLYSKNENLNGDNPEENITEKYFENNCTNSLNKNEEMAILVDSQNEMSDELIVEKDKNEVIETEENFDSLQSMESDTLTEDSDEISINRKEHLKNPSHRQNSDISSHSNNSVNSEDKDEHSETENDEPKYTVAQLVSAFNKHQEVASKTSLEAIMTEKRVNEETFPTGPKALRLFIPDININDRGIVRRKTSYKPRKNWEELRKQNEKNEGILKDFNNDSGNEDEEIIIQETIDITDLKKFSFDDKNNISNDSWSCQTFSDGIEETFDNRDTTIDEKYKQCVDGAKSIKEIEIKNNDITNEIVTTSITIDSKLSEPIYTNSRTSYQRERLPNYIYPEIMSTDISEINDNSRENEMKNKYIKLNKTCDDNLPQLEVKADNSVNLKDILQKVDCKHIAQKKNMEKLRKQTSITKNILNDKLTIEDANNNENSDKTKSEPLSESSSSSSSSAAVSVGGKLIHDESTKLNLSSSFIRSSSLSSEASNITPSVLSSEIEITSLNDIGSNVSGANLRNEKELKQKRESQRKEIVSKNYYIERNDGKKNTITPEEKKKWGKVCTGSYTRAMEKFNGKNIEKKKSLNPITATTKQSEKIRRKSSPAMSLGGGS</sequence>
<evidence type="ECO:0000256" key="6">
    <source>
        <dbReference type="SAM" id="MobiDB-lite"/>
    </source>
</evidence>
<evidence type="ECO:0000256" key="5">
    <source>
        <dbReference type="ARBA" id="ARBA00022840"/>
    </source>
</evidence>
<feature type="region of interest" description="Disordered" evidence="6">
    <location>
        <begin position="700"/>
        <end position="736"/>
    </location>
</feature>
<reference evidence="8" key="1">
    <citation type="journal article" date="2023" name="bioRxiv">
        <title>Scaffold-level genome assemblies of two parasitoid biocontrol wasps reveal the parthenogenesis mechanism and an associated novel virus.</title>
        <authorList>
            <person name="Inwood S."/>
            <person name="Skelly J."/>
            <person name="Guhlin J."/>
            <person name="Harrop T."/>
            <person name="Goldson S."/>
            <person name="Dearden P."/>
        </authorList>
    </citation>
    <scope>NUCLEOTIDE SEQUENCE</scope>
    <source>
        <strain evidence="8">Lincoln</strain>
        <tissue evidence="8">Whole body</tissue>
    </source>
</reference>
<evidence type="ECO:0000256" key="2">
    <source>
        <dbReference type="ARBA" id="ARBA00022679"/>
    </source>
</evidence>
<dbReference type="PROSITE" id="PS50011">
    <property type="entry name" value="PROTEIN_KINASE_DOM"/>
    <property type="match status" value="1"/>
</dbReference>
<dbReference type="PANTHER" id="PTHR24342">
    <property type="entry name" value="SERINE/THREONINE-PROTEIN KINASE 17"/>
    <property type="match status" value="1"/>
</dbReference>
<keyword evidence="4" id="KW-0418">Kinase</keyword>
<feature type="domain" description="Protein kinase" evidence="7">
    <location>
        <begin position="92"/>
        <end position="350"/>
    </location>
</feature>
<keyword evidence="1" id="KW-0723">Serine/threonine-protein kinase</keyword>
<dbReference type="Gene3D" id="1.10.510.10">
    <property type="entry name" value="Transferase(Phosphotransferase) domain 1"/>
    <property type="match status" value="1"/>
</dbReference>
<dbReference type="EMBL" id="JAQQBR010000005">
    <property type="protein sequence ID" value="KAK0175262.1"/>
    <property type="molecule type" value="Genomic_DNA"/>
</dbReference>
<feature type="region of interest" description="Disordered" evidence="6">
    <location>
        <begin position="1"/>
        <end position="23"/>
    </location>
</feature>
<protein>
    <recommendedName>
        <fullName evidence="7">Protein kinase domain-containing protein</fullName>
    </recommendedName>
</protein>
<dbReference type="InterPro" id="IPR000719">
    <property type="entry name" value="Prot_kinase_dom"/>
</dbReference>
<feature type="compositionally biased region" description="Basic and acidic residues" evidence="6">
    <location>
        <begin position="1176"/>
        <end position="1185"/>
    </location>
</feature>
<dbReference type="Pfam" id="PF00069">
    <property type="entry name" value="Pkinase"/>
    <property type="match status" value="1"/>
</dbReference>
<evidence type="ECO:0000256" key="3">
    <source>
        <dbReference type="ARBA" id="ARBA00022741"/>
    </source>
</evidence>
<dbReference type="GO" id="GO:0043065">
    <property type="term" value="P:positive regulation of apoptotic process"/>
    <property type="evidence" value="ECO:0007669"/>
    <property type="project" value="TreeGrafter"/>
</dbReference>
<feature type="compositionally biased region" description="Polar residues" evidence="6">
    <location>
        <begin position="707"/>
        <end position="722"/>
    </location>
</feature>
<dbReference type="SUPFAM" id="SSF56112">
    <property type="entry name" value="Protein kinase-like (PK-like)"/>
    <property type="match status" value="1"/>
</dbReference>
<accession>A0AA39FSX3</accession>
<dbReference type="GO" id="GO:0005524">
    <property type="term" value="F:ATP binding"/>
    <property type="evidence" value="ECO:0007669"/>
    <property type="project" value="UniProtKB-KW"/>
</dbReference>
<evidence type="ECO:0000313" key="9">
    <source>
        <dbReference type="Proteomes" id="UP001168972"/>
    </source>
</evidence>